<keyword evidence="5" id="KW-0677">Repeat</keyword>
<keyword evidence="13" id="KW-0539">Nucleus</keyword>
<accession>A0A5E4NAQ1</accession>
<evidence type="ECO:0000256" key="2">
    <source>
        <dbReference type="ARBA" id="ARBA00004123"/>
    </source>
</evidence>
<dbReference type="PANTHER" id="PTHR11668">
    <property type="entry name" value="SERINE/THREONINE PROTEIN PHOSPHATASE"/>
    <property type="match status" value="1"/>
</dbReference>
<evidence type="ECO:0000259" key="19">
    <source>
        <dbReference type="PROSITE" id="PS50157"/>
    </source>
</evidence>
<evidence type="ECO:0000256" key="18">
    <source>
        <dbReference type="SAM" id="MobiDB-lite"/>
    </source>
</evidence>
<reference evidence="20 21" key="1">
    <citation type="submission" date="2019-08" db="EMBL/GenBank/DDBJ databases">
        <authorList>
            <person name="Alioto T."/>
            <person name="Alioto T."/>
            <person name="Gomez Garrido J."/>
        </authorList>
    </citation>
    <scope>NUCLEOTIDE SEQUENCE [LARGE SCALE GENOMIC DNA]</scope>
</reference>
<dbReference type="Gene3D" id="3.30.160.60">
    <property type="entry name" value="Classic Zinc Finger"/>
    <property type="match status" value="9"/>
</dbReference>
<dbReference type="SMART" id="SM00156">
    <property type="entry name" value="PP2Ac"/>
    <property type="match status" value="1"/>
</dbReference>
<keyword evidence="10" id="KW-0805">Transcription regulation</keyword>
<dbReference type="PRINTS" id="PR00114">
    <property type="entry name" value="STPHPHTASE"/>
</dbReference>
<feature type="region of interest" description="Disordered" evidence="18">
    <location>
        <begin position="762"/>
        <end position="787"/>
    </location>
</feature>
<dbReference type="FunFam" id="3.30.160.60:FF:000553">
    <property type="entry name" value="Zinc finger and BTB domain-containing protein 16"/>
    <property type="match status" value="1"/>
</dbReference>
<dbReference type="FunFam" id="3.30.160.60:FF:001049">
    <property type="entry name" value="zinc finger protein 319"/>
    <property type="match status" value="1"/>
</dbReference>
<evidence type="ECO:0000256" key="8">
    <source>
        <dbReference type="ARBA" id="ARBA00022833"/>
    </source>
</evidence>
<dbReference type="PROSITE" id="PS00028">
    <property type="entry name" value="ZINC_FINGER_C2H2_1"/>
    <property type="match status" value="7"/>
</dbReference>
<feature type="domain" description="C2H2-type" evidence="19">
    <location>
        <begin position="280"/>
        <end position="307"/>
    </location>
</feature>
<organism evidence="20 21">
    <name type="scientific">Cinara cedri</name>
    <dbReference type="NCBI Taxonomy" id="506608"/>
    <lineage>
        <taxon>Eukaryota</taxon>
        <taxon>Metazoa</taxon>
        <taxon>Ecdysozoa</taxon>
        <taxon>Arthropoda</taxon>
        <taxon>Hexapoda</taxon>
        <taxon>Insecta</taxon>
        <taxon>Pterygota</taxon>
        <taxon>Neoptera</taxon>
        <taxon>Paraneoptera</taxon>
        <taxon>Hemiptera</taxon>
        <taxon>Sternorrhyncha</taxon>
        <taxon>Aphidomorpha</taxon>
        <taxon>Aphidoidea</taxon>
        <taxon>Aphididae</taxon>
        <taxon>Lachninae</taxon>
        <taxon>Cinara</taxon>
    </lineage>
</organism>
<keyword evidence="12" id="KW-0464">Manganese</keyword>
<comment type="catalytic activity">
    <reaction evidence="14">
        <text>O-phospho-L-seryl-[protein] + H2O = L-seryl-[protein] + phosphate</text>
        <dbReference type="Rhea" id="RHEA:20629"/>
        <dbReference type="Rhea" id="RHEA-COMP:9863"/>
        <dbReference type="Rhea" id="RHEA-COMP:11604"/>
        <dbReference type="ChEBI" id="CHEBI:15377"/>
        <dbReference type="ChEBI" id="CHEBI:29999"/>
        <dbReference type="ChEBI" id="CHEBI:43474"/>
        <dbReference type="ChEBI" id="CHEBI:83421"/>
        <dbReference type="EC" id="3.1.3.16"/>
    </reaction>
</comment>
<evidence type="ECO:0000256" key="13">
    <source>
        <dbReference type="ARBA" id="ARBA00023242"/>
    </source>
</evidence>
<dbReference type="Gene3D" id="3.60.21.10">
    <property type="match status" value="1"/>
</dbReference>
<dbReference type="EC" id="3.1.3.16" evidence="17"/>
<proteinExistence type="inferred from homology"/>
<dbReference type="InterPro" id="IPR006186">
    <property type="entry name" value="Ser/Thr-sp_prot-phosphatase"/>
</dbReference>
<feature type="compositionally biased region" description="Basic residues" evidence="18">
    <location>
        <begin position="764"/>
        <end position="775"/>
    </location>
</feature>
<protein>
    <recommendedName>
        <fullName evidence="17">Serine/threonine-protein phosphatase</fullName>
        <ecNumber evidence="17">3.1.3.16</ecNumber>
    </recommendedName>
</protein>
<dbReference type="Pfam" id="PF00149">
    <property type="entry name" value="Metallophos"/>
    <property type="match status" value="1"/>
</dbReference>
<dbReference type="SUPFAM" id="SSF56300">
    <property type="entry name" value="Metallo-dependent phosphatases"/>
    <property type="match status" value="1"/>
</dbReference>
<dbReference type="GO" id="GO:0005634">
    <property type="term" value="C:nucleus"/>
    <property type="evidence" value="ECO:0007669"/>
    <property type="project" value="UniProtKB-SubCell"/>
</dbReference>
<dbReference type="PROSITE" id="PS50157">
    <property type="entry name" value="ZINC_FINGER_C2H2_2"/>
    <property type="match status" value="8"/>
</dbReference>
<feature type="domain" description="C2H2-type" evidence="19">
    <location>
        <begin position="421"/>
        <end position="448"/>
    </location>
</feature>
<evidence type="ECO:0000256" key="12">
    <source>
        <dbReference type="ARBA" id="ARBA00023211"/>
    </source>
</evidence>
<dbReference type="OrthoDB" id="40579at2759"/>
<evidence type="ECO:0000256" key="10">
    <source>
        <dbReference type="ARBA" id="ARBA00023015"/>
    </source>
</evidence>
<evidence type="ECO:0000256" key="9">
    <source>
        <dbReference type="ARBA" id="ARBA00022912"/>
    </source>
</evidence>
<feature type="domain" description="C2H2-type" evidence="19">
    <location>
        <begin position="365"/>
        <end position="392"/>
    </location>
</feature>
<evidence type="ECO:0000256" key="6">
    <source>
        <dbReference type="ARBA" id="ARBA00022771"/>
    </source>
</evidence>
<dbReference type="GO" id="GO:0005737">
    <property type="term" value="C:cytoplasm"/>
    <property type="evidence" value="ECO:0007669"/>
    <property type="project" value="UniProtKB-ARBA"/>
</dbReference>
<evidence type="ECO:0000256" key="15">
    <source>
        <dbReference type="ARBA" id="ARBA00048336"/>
    </source>
</evidence>
<feature type="domain" description="C2H2-type" evidence="19">
    <location>
        <begin position="393"/>
        <end position="420"/>
    </location>
</feature>
<gene>
    <name evidence="20" type="ORF">CINCED_3A020127</name>
</gene>
<comment type="subcellular location">
    <subcellularLocation>
        <location evidence="2">Nucleus</location>
    </subcellularLocation>
</comment>
<dbReference type="FunFam" id="3.30.160.60:FF:000016">
    <property type="entry name" value="zinc finger protein 37 homolog"/>
    <property type="match status" value="1"/>
</dbReference>
<keyword evidence="9" id="KW-0904">Protein phosphatase</keyword>
<evidence type="ECO:0000256" key="17">
    <source>
        <dbReference type="RuleBase" id="RU004273"/>
    </source>
</evidence>
<evidence type="ECO:0000256" key="16">
    <source>
        <dbReference type="PROSITE-ProRule" id="PRU00042"/>
    </source>
</evidence>
<dbReference type="GO" id="GO:0004722">
    <property type="term" value="F:protein serine/threonine phosphatase activity"/>
    <property type="evidence" value="ECO:0007669"/>
    <property type="project" value="UniProtKB-EC"/>
</dbReference>
<evidence type="ECO:0000256" key="1">
    <source>
        <dbReference type="ARBA" id="ARBA00001936"/>
    </source>
</evidence>
<comment type="similarity">
    <text evidence="17">Belongs to the PPP phosphatase family.</text>
</comment>
<keyword evidence="21" id="KW-1185">Reference proteome</keyword>
<dbReference type="SMART" id="SM00355">
    <property type="entry name" value="ZnF_C2H2"/>
    <property type="match status" value="10"/>
</dbReference>
<comment type="cofactor">
    <cofactor evidence="1">
        <name>Mn(2+)</name>
        <dbReference type="ChEBI" id="CHEBI:29035"/>
    </cofactor>
</comment>
<dbReference type="InterPro" id="IPR004843">
    <property type="entry name" value="Calcineurin-like_PHP"/>
</dbReference>
<feature type="domain" description="C2H2-type" evidence="19">
    <location>
        <begin position="28"/>
        <end position="56"/>
    </location>
</feature>
<dbReference type="InterPro" id="IPR013087">
    <property type="entry name" value="Znf_C2H2_type"/>
</dbReference>
<dbReference type="PROSITE" id="PS00125">
    <property type="entry name" value="SER_THR_PHOSPHATASE"/>
    <property type="match status" value="1"/>
</dbReference>
<dbReference type="InterPro" id="IPR036236">
    <property type="entry name" value="Znf_C2H2_sf"/>
</dbReference>
<dbReference type="FunFam" id="3.30.160.60:FF:001498">
    <property type="entry name" value="Zinc finger protein 404"/>
    <property type="match status" value="1"/>
</dbReference>
<evidence type="ECO:0000256" key="4">
    <source>
        <dbReference type="ARBA" id="ARBA00022723"/>
    </source>
</evidence>
<dbReference type="FunFam" id="3.30.160.60:FF:000557">
    <property type="entry name" value="zinc finger and SCAN domain-containing protein 29"/>
    <property type="match status" value="1"/>
</dbReference>
<evidence type="ECO:0000256" key="14">
    <source>
        <dbReference type="ARBA" id="ARBA00047761"/>
    </source>
</evidence>
<feature type="domain" description="C2H2-type" evidence="19">
    <location>
        <begin position="139"/>
        <end position="167"/>
    </location>
</feature>
<feature type="compositionally biased region" description="Polar residues" evidence="18">
    <location>
        <begin position="776"/>
        <end position="787"/>
    </location>
</feature>
<evidence type="ECO:0000313" key="21">
    <source>
        <dbReference type="Proteomes" id="UP000325440"/>
    </source>
</evidence>
<dbReference type="Proteomes" id="UP000325440">
    <property type="component" value="Unassembled WGS sequence"/>
</dbReference>
<dbReference type="InterPro" id="IPR050341">
    <property type="entry name" value="PP1_catalytic_subunit"/>
</dbReference>
<sequence>MCDSDSKEQLENYITKIIMDNSCNDKIYKCDICEKSFEFISSLNKHKEKTHSAEKDKSTTTSNMFNSLEEDEEYTLLLNTMFKRVKKKKTSEVTRVKILSPKEKKNIKQQTMCDSDSKEQLENYITKIIMDNSCNDKIYKCDICEKSFEFISSLNKHKEKTHSAEKDKSTTTSNMFNSLEEDEEYTLLLKRQFKKLRKKKEVSNLAKSQVKPIPLNENIKRIMFVGPCNRYLYTNNVEINSDKTSNSKVYGCHICKISSKCLSTLNEHNQIHAVNHDSLYSCGICNKTFKFARNLSGHKCLQPEKKTHICNICSKSFIYNSKLNQHIRERHTREKPYSCDICGAVFTQNNSLVRHYRTHTGEKPYPCNICGRKFSLKFILNNHYKIHTGEKPYSCNICGKKFAMKYYLVLHYRIHTGEKPYTCDICSVKFSKKSSLNYHYKIHTGEKPFDCGMCEKSFRVQSDRLKHQHGDIASGLLGATGLCSDGGRIRALCADARRAFLQQPMLLRLRAPIKVVGDLHGQFGDLLRLFNAAGRPPDADFLFLGDFVDRGPQSIEVITLLLVLKTRYPENVYLLRGNHESRSVNVRYGFYGECRSRYGPLPGLQLWRAFNKTFDCMPVAAVIGGLIFCTHGGLSPHLRHMDQIDRIPRPTPVPKYGIMCDLLWADPARGSCRGWRKNVRRNLSYEFGADRVIEFLNRFRFKLVVRAHQCVNGGYQFFASRKLVTVFSAPNYKGYGLPGAIMCVDKHVKCTFQVIPVQKDKSMVNRKRSRPKLSRRNANNKSGGDSL</sequence>
<keyword evidence="6 16" id="KW-0863">Zinc-finger</keyword>
<keyword evidence="11" id="KW-0804">Transcription</keyword>
<name>A0A5E4NAQ1_9HEMI</name>
<dbReference type="GO" id="GO:0010468">
    <property type="term" value="P:regulation of gene expression"/>
    <property type="evidence" value="ECO:0007669"/>
    <property type="project" value="UniProtKB-ARBA"/>
</dbReference>
<comment type="catalytic activity">
    <reaction evidence="15 17">
        <text>O-phospho-L-threonyl-[protein] + H2O = L-threonyl-[protein] + phosphate</text>
        <dbReference type="Rhea" id="RHEA:47004"/>
        <dbReference type="Rhea" id="RHEA-COMP:11060"/>
        <dbReference type="Rhea" id="RHEA-COMP:11605"/>
        <dbReference type="ChEBI" id="CHEBI:15377"/>
        <dbReference type="ChEBI" id="CHEBI:30013"/>
        <dbReference type="ChEBI" id="CHEBI:43474"/>
        <dbReference type="ChEBI" id="CHEBI:61977"/>
        <dbReference type="EC" id="3.1.3.16"/>
    </reaction>
</comment>
<comment type="similarity">
    <text evidence="3">Belongs to the krueppel C2H2-type zinc-finger protein family.</text>
</comment>
<evidence type="ECO:0000313" key="20">
    <source>
        <dbReference type="EMBL" id="VVC38655.1"/>
    </source>
</evidence>
<dbReference type="PANTHER" id="PTHR11668:SF300">
    <property type="entry name" value="SERINE_THREONINE-PROTEIN PHOSPHATASE"/>
    <property type="match status" value="1"/>
</dbReference>
<dbReference type="GO" id="GO:0008270">
    <property type="term" value="F:zinc ion binding"/>
    <property type="evidence" value="ECO:0007669"/>
    <property type="project" value="UniProtKB-KW"/>
</dbReference>
<keyword evidence="4" id="KW-0479">Metal-binding</keyword>
<evidence type="ECO:0000256" key="3">
    <source>
        <dbReference type="ARBA" id="ARBA00006991"/>
    </source>
</evidence>
<dbReference type="Pfam" id="PF13912">
    <property type="entry name" value="zf-C2H2_6"/>
    <property type="match status" value="2"/>
</dbReference>
<dbReference type="Pfam" id="PF00096">
    <property type="entry name" value="zf-C2H2"/>
    <property type="match status" value="4"/>
</dbReference>
<feature type="domain" description="C2H2-type" evidence="19">
    <location>
        <begin position="308"/>
        <end position="336"/>
    </location>
</feature>
<dbReference type="AlphaFoldDB" id="A0A5E4NAQ1"/>
<evidence type="ECO:0000256" key="11">
    <source>
        <dbReference type="ARBA" id="ARBA00023163"/>
    </source>
</evidence>
<dbReference type="InterPro" id="IPR029052">
    <property type="entry name" value="Metallo-depent_PP-like"/>
</dbReference>
<dbReference type="SUPFAM" id="SSF57667">
    <property type="entry name" value="beta-beta-alpha zinc fingers"/>
    <property type="match status" value="5"/>
</dbReference>
<keyword evidence="7 17" id="KW-0378">Hydrolase</keyword>
<keyword evidence="8" id="KW-0862">Zinc</keyword>
<feature type="domain" description="C2H2-type" evidence="19">
    <location>
        <begin position="337"/>
        <end position="364"/>
    </location>
</feature>
<evidence type="ECO:0000256" key="5">
    <source>
        <dbReference type="ARBA" id="ARBA00022737"/>
    </source>
</evidence>
<evidence type="ECO:0000256" key="7">
    <source>
        <dbReference type="ARBA" id="ARBA00022801"/>
    </source>
</evidence>
<dbReference type="EMBL" id="CABPRJ010001489">
    <property type="protein sequence ID" value="VVC38655.1"/>
    <property type="molecule type" value="Genomic_DNA"/>
</dbReference>